<dbReference type="Proteomes" id="UP000005239">
    <property type="component" value="Unassembled WGS sequence"/>
</dbReference>
<sequence>MMAQEFNFCFLFRIHDLAPYSGLYCDGPICRMGIRKQVLMAMLACSTIGTVPTFLLLLIRIHQKAIESTESRLKLSNVQTCIFLFFLTVLAVNVPGFYYFGRDCNNAKQLIEASFAVSCRSYQAYSQIPDLVWLKKRGGTIFMFGPPGNAEFFGNELLMLFCSMLIIVPFIVVAVFHALKVMYEQNLIGISGFYVAPLSGMLFHMVVDVTIFPVWMIFLARCTLIIAFTLESTQLSLIFLLKNPIHREIIKRAFVDFLKLFHDDTRLNRIESIMRSMFVPLFLSSLALFSCSDASQTVSVRGVLMCGNETLNDVEIKLFDNHRFLQPDTLLATEKSDARGRFTITGSVDDDDMKPDVRIYHRCNNKGLFGISNLCKREAVYTIPSSFITSGTLSTNWFELGTINMEVKQANEKTHCFSNPLRSILDGRRK</sequence>
<reference evidence="5" key="2">
    <citation type="submission" date="2022-06" db="UniProtKB">
        <authorList>
            <consortium name="EnsemblMetazoa"/>
        </authorList>
    </citation>
    <scope>IDENTIFICATION</scope>
    <source>
        <strain evidence="5">PS312</strain>
    </source>
</reference>
<keyword evidence="3" id="KW-0964">Secreted</keyword>
<reference evidence="6" key="1">
    <citation type="journal article" date="2008" name="Nat. Genet.">
        <title>The Pristionchus pacificus genome provides a unique perspective on nematode lifestyle and parasitism.</title>
        <authorList>
            <person name="Dieterich C."/>
            <person name="Clifton S.W."/>
            <person name="Schuster L.N."/>
            <person name="Chinwalla A."/>
            <person name="Delehaunty K."/>
            <person name="Dinkelacker I."/>
            <person name="Fulton L."/>
            <person name="Fulton R."/>
            <person name="Godfrey J."/>
            <person name="Minx P."/>
            <person name="Mitreva M."/>
            <person name="Roeseler W."/>
            <person name="Tian H."/>
            <person name="Witte H."/>
            <person name="Yang S.P."/>
            <person name="Wilson R.K."/>
            <person name="Sommer R.J."/>
        </authorList>
    </citation>
    <scope>NUCLEOTIDE SEQUENCE [LARGE SCALE GENOMIC DNA]</scope>
    <source>
        <strain evidence="6">PS312</strain>
    </source>
</reference>
<accession>A0A8R1YL44</accession>
<dbReference type="Gene3D" id="2.60.40.3330">
    <property type="match status" value="1"/>
</dbReference>
<evidence type="ECO:0000256" key="2">
    <source>
        <dbReference type="ARBA" id="ARBA00010112"/>
    </source>
</evidence>
<evidence type="ECO:0000313" key="6">
    <source>
        <dbReference type="Proteomes" id="UP000005239"/>
    </source>
</evidence>
<dbReference type="GO" id="GO:0005576">
    <property type="term" value="C:extracellular region"/>
    <property type="evidence" value="ECO:0007669"/>
    <property type="project" value="UniProtKB-SubCell"/>
</dbReference>
<keyword evidence="6" id="KW-1185">Reference proteome</keyword>
<name>A0A2A6CNR5_PRIPA</name>
<protein>
    <submittedName>
        <fullName evidence="5">Uncharacterized protein</fullName>
    </submittedName>
</protein>
<dbReference type="InterPro" id="IPR019429">
    <property type="entry name" value="7TM_GPCR_serpentine_rcpt_Sri"/>
</dbReference>
<evidence type="ECO:0000256" key="1">
    <source>
        <dbReference type="ARBA" id="ARBA00004613"/>
    </source>
</evidence>
<comment type="subcellular location">
    <subcellularLocation>
        <location evidence="1">Secreted</location>
    </subcellularLocation>
</comment>
<dbReference type="Pfam" id="PF10327">
    <property type="entry name" value="7TM_GPCR_Sri"/>
    <property type="match status" value="1"/>
</dbReference>
<gene>
    <name evidence="5" type="primary">WBGene00202820</name>
</gene>
<dbReference type="InterPro" id="IPR001534">
    <property type="entry name" value="Transthyretin-like"/>
</dbReference>
<dbReference type="PANTHER" id="PTHR45830:SF15">
    <property type="entry name" value="SERPENTINE RECEPTOR, CLASS I"/>
    <property type="match status" value="1"/>
</dbReference>
<keyword evidence="4" id="KW-0732">Signal</keyword>
<dbReference type="EnsemblMetazoa" id="PPA29952.1">
    <property type="protein sequence ID" value="PPA29952.1"/>
    <property type="gene ID" value="WBGene00202820"/>
</dbReference>
<organism evidence="5 6">
    <name type="scientific">Pristionchus pacificus</name>
    <name type="common">Parasitic nematode worm</name>
    <dbReference type="NCBI Taxonomy" id="54126"/>
    <lineage>
        <taxon>Eukaryota</taxon>
        <taxon>Metazoa</taxon>
        <taxon>Ecdysozoa</taxon>
        <taxon>Nematoda</taxon>
        <taxon>Chromadorea</taxon>
        <taxon>Rhabditida</taxon>
        <taxon>Rhabditina</taxon>
        <taxon>Diplogasteromorpha</taxon>
        <taxon>Diplogasteroidea</taxon>
        <taxon>Neodiplogasteridae</taxon>
        <taxon>Pristionchus</taxon>
    </lineage>
</organism>
<dbReference type="GO" id="GO:0009986">
    <property type="term" value="C:cell surface"/>
    <property type="evidence" value="ECO:0007669"/>
    <property type="project" value="InterPro"/>
</dbReference>
<dbReference type="Pfam" id="PF01060">
    <property type="entry name" value="TTR-52"/>
    <property type="match status" value="1"/>
</dbReference>
<dbReference type="InterPro" id="IPR038479">
    <property type="entry name" value="Transthyretin-like_sf"/>
</dbReference>
<comment type="similarity">
    <text evidence="2">Belongs to the nematode transthyretin-like family.</text>
</comment>
<dbReference type="AlphaFoldDB" id="A0A2A6CNR5"/>
<dbReference type="OrthoDB" id="5813817at2759"/>
<evidence type="ECO:0000256" key="4">
    <source>
        <dbReference type="ARBA" id="ARBA00022729"/>
    </source>
</evidence>
<evidence type="ECO:0000313" key="5">
    <source>
        <dbReference type="EnsemblMetazoa" id="PPA29952.1"/>
    </source>
</evidence>
<evidence type="ECO:0000256" key="3">
    <source>
        <dbReference type="ARBA" id="ARBA00022525"/>
    </source>
</evidence>
<accession>A0A2A6CNR5</accession>
<proteinExistence type="inferred from homology"/>
<dbReference type="PANTHER" id="PTHR45830">
    <property type="entry name" value="SERPENTINE RECEPTOR, CLASS I"/>
    <property type="match status" value="1"/>
</dbReference>